<dbReference type="Pfam" id="PF00067">
    <property type="entry name" value="p450"/>
    <property type="match status" value="1"/>
</dbReference>
<dbReference type="PANTHER" id="PTHR46696:SF1">
    <property type="entry name" value="CYTOCHROME P450 YJIB-RELATED"/>
    <property type="match status" value="1"/>
</dbReference>
<evidence type="ECO:0000256" key="1">
    <source>
        <dbReference type="ARBA" id="ARBA00010617"/>
    </source>
</evidence>
<gene>
    <name evidence="3" type="ORF">HF526_27345</name>
</gene>
<keyword evidence="2" id="KW-0479">Metal-binding</keyword>
<keyword evidence="2" id="KW-0349">Heme</keyword>
<dbReference type="PROSITE" id="PS00086">
    <property type="entry name" value="CYTOCHROME_P450"/>
    <property type="match status" value="1"/>
</dbReference>
<dbReference type="InterPro" id="IPR001128">
    <property type="entry name" value="Cyt_P450"/>
</dbReference>
<sequence>MTEKRELPVHMRRTEFDPVPELAELRDGPGIARIRTAVGSEAWLVTRYADVREVLGDQQRFGQARFSQRRRPPGLEDLTDEEIAQARAGNLLAQDPPDHTRLRRFLTPQFTVRRMKRLEPRIREIVDEHLDAMDEKGPPADLVEAFALPVPSLVICELLGVPYADRTEFQQRSNRMLDLSVPPKDRMRLARESRGYMKKLVAKAQAEPGEDILGMLVREHGDDLTTDELIGIASLLLIAGHETTANMLGLGTLALLKHPDQLALVRDDPEAVEPAVEELLRWLSIVHSGMPRVTTTEVEIAGQKIAPGELVVLALPAANRDPALLPDPERLDVTRGEMGHMAFGHGIHHCLGAPLARMEMRIAFPALLQRFPTLRLADSEPGFRSFNVIYGLTSLEVAW</sequence>
<proteinExistence type="inferred from homology"/>
<reference evidence="3 4" key="1">
    <citation type="submission" date="2020-04" db="EMBL/GenBank/DDBJ databases">
        <authorList>
            <person name="Klaysubun C."/>
            <person name="Duangmal K."/>
            <person name="Lipun K."/>
        </authorList>
    </citation>
    <scope>NUCLEOTIDE SEQUENCE [LARGE SCALE GENOMIC DNA]</scope>
    <source>
        <strain evidence="3 4">K10HN5</strain>
    </source>
</reference>
<accession>A0ABX1SHD9</accession>
<evidence type="ECO:0000313" key="3">
    <source>
        <dbReference type="EMBL" id="NMI00989.1"/>
    </source>
</evidence>
<dbReference type="CDD" id="cd11030">
    <property type="entry name" value="CYP105-like"/>
    <property type="match status" value="1"/>
</dbReference>
<evidence type="ECO:0000313" key="4">
    <source>
        <dbReference type="Proteomes" id="UP000820669"/>
    </source>
</evidence>
<dbReference type="InterPro" id="IPR017972">
    <property type="entry name" value="Cyt_P450_CS"/>
</dbReference>
<dbReference type="PRINTS" id="PR00385">
    <property type="entry name" value="P450"/>
</dbReference>
<dbReference type="PRINTS" id="PR00359">
    <property type="entry name" value="BP450"/>
</dbReference>
<dbReference type="InterPro" id="IPR036396">
    <property type="entry name" value="Cyt_P450_sf"/>
</dbReference>
<keyword evidence="2" id="KW-0408">Iron</keyword>
<comment type="similarity">
    <text evidence="1 2">Belongs to the cytochrome P450 family.</text>
</comment>
<keyword evidence="2" id="KW-0560">Oxidoreductase</keyword>
<evidence type="ECO:0000256" key="2">
    <source>
        <dbReference type="RuleBase" id="RU000461"/>
    </source>
</evidence>
<dbReference type="Proteomes" id="UP000820669">
    <property type="component" value="Unassembled WGS sequence"/>
</dbReference>
<keyword evidence="4" id="KW-1185">Reference proteome</keyword>
<protein>
    <submittedName>
        <fullName evidence="3">Cytochrome P450</fullName>
    </submittedName>
</protein>
<dbReference type="Gene3D" id="1.10.630.10">
    <property type="entry name" value="Cytochrome P450"/>
    <property type="match status" value="1"/>
</dbReference>
<comment type="caution">
    <text evidence="3">The sequence shown here is derived from an EMBL/GenBank/DDBJ whole genome shotgun (WGS) entry which is preliminary data.</text>
</comment>
<dbReference type="EMBL" id="JAAXLA010000070">
    <property type="protein sequence ID" value="NMI00989.1"/>
    <property type="molecule type" value="Genomic_DNA"/>
</dbReference>
<dbReference type="InterPro" id="IPR002397">
    <property type="entry name" value="Cyt_P450_B"/>
</dbReference>
<dbReference type="PANTHER" id="PTHR46696">
    <property type="entry name" value="P450, PUTATIVE (EUROFUNG)-RELATED"/>
    <property type="match status" value="1"/>
</dbReference>
<dbReference type="SUPFAM" id="SSF48264">
    <property type="entry name" value="Cytochrome P450"/>
    <property type="match status" value="1"/>
</dbReference>
<name>A0ABX1SHD9_9PSEU</name>
<organism evidence="3 4">
    <name type="scientific">Pseudonocardia acidicola</name>
    <dbReference type="NCBI Taxonomy" id="2724939"/>
    <lineage>
        <taxon>Bacteria</taxon>
        <taxon>Bacillati</taxon>
        <taxon>Actinomycetota</taxon>
        <taxon>Actinomycetes</taxon>
        <taxon>Pseudonocardiales</taxon>
        <taxon>Pseudonocardiaceae</taxon>
        <taxon>Pseudonocardia</taxon>
    </lineage>
</organism>
<keyword evidence="2" id="KW-0503">Monooxygenase</keyword>